<gene>
    <name evidence="1" type="ORF">HID58_020982</name>
</gene>
<dbReference type="Proteomes" id="UP000824890">
    <property type="component" value="Unassembled WGS sequence"/>
</dbReference>
<evidence type="ECO:0000313" key="2">
    <source>
        <dbReference type="Proteomes" id="UP000824890"/>
    </source>
</evidence>
<reference evidence="1 2" key="1">
    <citation type="submission" date="2021-05" db="EMBL/GenBank/DDBJ databases">
        <title>Genome Assembly of Synthetic Allotetraploid Brassica napus Reveals Homoeologous Exchanges between Subgenomes.</title>
        <authorList>
            <person name="Davis J.T."/>
        </authorList>
    </citation>
    <scope>NUCLEOTIDE SEQUENCE [LARGE SCALE GENOMIC DNA]</scope>
    <source>
        <strain evidence="2">cv. Da-Ae</strain>
        <tissue evidence="1">Seedling</tissue>
    </source>
</reference>
<protein>
    <submittedName>
        <fullName evidence="1">Uncharacterized protein</fullName>
    </submittedName>
</protein>
<comment type="caution">
    <text evidence="1">The sequence shown here is derived from an EMBL/GenBank/DDBJ whole genome shotgun (WGS) entry which is preliminary data.</text>
</comment>
<evidence type="ECO:0000313" key="1">
    <source>
        <dbReference type="EMBL" id="KAH0920964.1"/>
    </source>
</evidence>
<organism evidence="1 2">
    <name type="scientific">Brassica napus</name>
    <name type="common">Rape</name>
    <dbReference type="NCBI Taxonomy" id="3708"/>
    <lineage>
        <taxon>Eukaryota</taxon>
        <taxon>Viridiplantae</taxon>
        <taxon>Streptophyta</taxon>
        <taxon>Embryophyta</taxon>
        <taxon>Tracheophyta</taxon>
        <taxon>Spermatophyta</taxon>
        <taxon>Magnoliopsida</taxon>
        <taxon>eudicotyledons</taxon>
        <taxon>Gunneridae</taxon>
        <taxon>Pentapetalae</taxon>
        <taxon>rosids</taxon>
        <taxon>malvids</taxon>
        <taxon>Brassicales</taxon>
        <taxon>Brassicaceae</taxon>
        <taxon>Brassiceae</taxon>
        <taxon>Brassica</taxon>
    </lineage>
</organism>
<accession>A0ABQ8CV64</accession>
<keyword evidence="2" id="KW-1185">Reference proteome</keyword>
<sequence length="226" mass="25117">MSKVLAPPHPLVKHWIFVMRNDQPPRAISLNSFEIVSGNAIAEIGRLLMFEASREWLPMVVGEIMTPVGAASVELIERISFGSVLQACLMPCVHSVASVSQHRSICVKGNLVMKENLFLRYVPHSLANSLDKEWFPELVWMHLLAVAGATVVSSSFGKDEKMAKSEVAVATTLADALYMKDDEVIAAKREHLALTVNETMKKPSRMKIVDNEKSGRVTYQKLKKLC</sequence>
<proteinExistence type="predicted"/>
<dbReference type="EMBL" id="JAGKQM010000006">
    <property type="protein sequence ID" value="KAH0920964.1"/>
    <property type="molecule type" value="Genomic_DNA"/>
</dbReference>
<name>A0ABQ8CV64_BRANA</name>